<sequence>MGIQQKRTLESEELPEIEKSNGSLVRTARYAVSTVGSAARLHETEPLPLMTIHAVPPEELGVPSALPLLAGKPVNSRGSGVLRVLN</sequence>
<evidence type="ECO:0000256" key="1">
    <source>
        <dbReference type="SAM" id="MobiDB-lite"/>
    </source>
</evidence>
<evidence type="ECO:0000313" key="2">
    <source>
        <dbReference type="Proteomes" id="UP000046393"/>
    </source>
</evidence>
<dbReference type="Proteomes" id="UP000046393">
    <property type="component" value="Unplaced"/>
</dbReference>
<organism evidence="2 3">
    <name type="scientific">Syphacia muris</name>
    <dbReference type="NCBI Taxonomy" id="451379"/>
    <lineage>
        <taxon>Eukaryota</taxon>
        <taxon>Metazoa</taxon>
        <taxon>Ecdysozoa</taxon>
        <taxon>Nematoda</taxon>
        <taxon>Chromadorea</taxon>
        <taxon>Rhabditida</taxon>
        <taxon>Spirurina</taxon>
        <taxon>Oxyuridomorpha</taxon>
        <taxon>Oxyuroidea</taxon>
        <taxon>Oxyuridae</taxon>
        <taxon>Syphacia</taxon>
    </lineage>
</organism>
<dbReference type="AlphaFoldDB" id="A0A0N5ACX6"/>
<evidence type="ECO:0000313" key="3">
    <source>
        <dbReference type="WBParaSite" id="SMUV_0000200601-mRNA-1"/>
    </source>
</evidence>
<proteinExistence type="predicted"/>
<feature type="region of interest" description="Disordered" evidence="1">
    <location>
        <begin position="1"/>
        <end position="20"/>
    </location>
</feature>
<dbReference type="WBParaSite" id="SMUV_0000200601-mRNA-1">
    <property type="protein sequence ID" value="SMUV_0000200601-mRNA-1"/>
    <property type="gene ID" value="SMUV_0000200601"/>
</dbReference>
<reference evidence="3" key="1">
    <citation type="submission" date="2017-02" db="UniProtKB">
        <authorList>
            <consortium name="WormBaseParasite"/>
        </authorList>
    </citation>
    <scope>IDENTIFICATION</scope>
</reference>
<accession>A0A0N5ACX6</accession>
<protein>
    <submittedName>
        <fullName evidence="3">Uncharacterized protein</fullName>
    </submittedName>
</protein>
<keyword evidence="2" id="KW-1185">Reference proteome</keyword>
<name>A0A0N5ACX6_9BILA</name>